<evidence type="ECO:0000259" key="4">
    <source>
        <dbReference type="Pfam" id="PF00139"/>
    </source>
</evidence>
<dbReference type="InterPro" id="IPR013320">
    <property type="entry name" value="ConA-like_dom_sf"/>
</dbReference>
<dbReference type="AlphaFoldDB" id="A0ABD1VWH4"/>
<evidence type="ECO:0000256" key="3">
    <source>
        <dbReference type="SAM" id="Phobius"/>
    </source>
</evidence>
<name>A0ABD1VWH4_9LAMI</name>
<dbReference type="PANTHER" id="PTHR32401:SF54">
    <property type="entry name" value="L-TYPE LECTIN-DOMAIN CONTAINING RECEPTOR KINASE S.4-LIKE"/>
    <property type="match status" value="1"/>
</dbReference>
<dbReference type="InterPro" id="IPR050258">
    <property type="entry name" value="Leguminous_Lectin"/>
</dbReference>
<keyword evidence="6" id="KW-1185">Reference proteome</keyword>
<feature type="transmembrane region" description="Helical" evidence="3">
    <location>
        <begin position="43"/>
        <end position="64"/>
    </location>
</feature>
<organism evidence="5 6">
    <name type="scientific">Abeliophyllum distichum</name>
    <dbReference type="NCBI Taxonomy" id="126358"/>
    <lineage>
        <taxon>Eukaryota</taxon>
        <taxon>Viridiplantae</taxon>
        <taxon>Streptophyta</taxon>
        <taxon>Embryophyta</taxon>
        <taxon>Tracheophyta</taxon>
        <taxon>Spermatophyta</taxon>
        <taxon>Magnoliopsida</taxon>
        <taxon>eudicotyledons</taxon>
        <taxon>Gunneridae</taxon>
        <taxon>Pentapetalae</taxon>
        <taxon>asterids</taxon>
        <taxon>lamiids</taxon>
        <taxon>Lamiales</taxon>
        <taxon>Oleaceae</taxon>
        <taxon>Forsythieae</taxon>
        <taxon>Abeliophyllum</taxon>
    </lineage>
</organism>
<sequence>MLHLTDKKNSLELPPKCLQDRFTNPNLQIKNQPPEMEIFSIPIFNFSLNHLISSIMFLVVLFSAPHFSLSLSNKPSFDPNLVLIGDAKFTNNSFSIQLTDPKNSSPSSGFVIQKKPIKFLSSNSRPIRPLSFSTDFSFSISPHNGDGMAFLIASRKFMLKFSKESFGVSKESPFFAVEYDTFFDENLGDVNSNHVGIDVGSLHSVKTSNVSSINVVLNSGAKLHSWIDYDSSSKRLEVRLTQSGLSRPYNPLLVYRIDLGDMWRSGEVFVGLSSSSGNSMQTSNIYSWKFKTRSVPKWLHSQPADPRVFSDVRSEEKGENKRWVCVLGFLSGLIMMIGCGALIAIVIVFMWAVYENSRETVVTIPAKCTGDFKYQMIDVVINDNSVDVKR</sequence>
<protein>
    <submittedName>
        <fullName evidence="5">Concanavalin A-like lectin family protein</fullName>
    </submittedName>
</protein>
<gene>
    <name evidence="5" type="ORF">Adt_02635</name>
</gene>
<evidence type="ECO:0000313" key="5">
    <source>
        <dbReference type="EMBL" id="KAL2541657.1"/>
    </source>
</evidence>
<accession>A0ABD1VWH4</accession>
<dbReference type="GO" id="GO:0030246">
    <property type="term" value="F:carbohydrate binding"/>
    <property type="evidence" value="ECO:0007669"/>
    <property type="project" value="UniProtKB-KW"/>
</dbReference>
<keyword evidence="3" id="KW-1133">Transmembrane helix</keyword>
<evidence type="ECO:0000256" key="2">
    <source>
        <dbReference type="ARBA" id="ARBA00022734"/>
    </source>
</evidence>
<dbReference type="CDD" id="cd06899">
    <property type="entry name" value="lectin_legume_LecRK_Arcelin_ConA"/>
    <property type="match status" value="1"/>
</dbReference>
<evidence type="ECO:0000256" key="1">
    <source>
        <dbReference type="ARBA" id="ARBA00007606"/>
    </source>
</evidence>
<evidence type="ECO:0000313" key="6">
    <source>
        <dbReference type="Proteomes" id="UP001604336"/>
    </source>
</evidence>
<dbReference type="EMBL" id="JBFOLK010000001">
    <property type="protein sequence ID" value="KAL2541657.1"/>
    <property type="molecule type" value="Genomic_DNA"/>
</dbReference>
<dbReference type="Gene3D" id="2.60.120.200">
    <property type="match status" value="1"/>
</dbReference>
<keyword evidence="3" id="KW-0472">Membrane</keyword>
<dbReference type="Pfam" id="PF00139">
    <property type="entry name" value="Lectin_legB"/>
    <property type="match status" value="1"/>
</dbReference>
<proteinExistence type="inferred from homology"/>
<reference evidence="6" key="1">
    <citation type="submission" date="2024-07" db="EMBL/GenBank/DDBJ databases">
        <title>Two chromosome-level genome assemblies of Korean endemic species Abeliophyllum distichum and Forsythia ovata (Oleaceae).</title>
        <authorList>
            <person name="Jang H."/>
        </authorList>
    </citation>
    <scope>NUCLEOTIDE SEQUENCE [LARGE SCALE GENOMIC DNA]</scope>
</reference>
<keyword evidence="2" id="KW-0430">Lectin</keyword>
<comment type="caution">
    <text evidence="5">The sequence shown here is derived from an EMBL/GenBank/DDBJ whole genome shotgun (WGS) entry which is preliminary data.</text>
</comment>
<feature type="transmembrane region" description="Helical" evidence="3">
    <location>
        <begin position="323"/>
        <end position="354"/>
    </location>
</feature>
<comment type="similarity">
    <text evidence="1">Belongs to the leguminous lectin family.</text>
</comment>
<dbReference type="PANTHER" id="PTHR32401">
    <property type="entry name" value="CONCANAVALIN A-LIKE LECTIN FAMILY PROTEIN"/>
    <property type="match status" value="1"/>
</dbReference>
<dbReference type="SUPFAM" id="SSF49899">
    <property type="entry name" value="Concanavalin A-like lectins/glucanases"/>
    <property type="match status" value="1"/>
</dbReference>
<dbReference type="Proteomes" id="UP001604336">
    <property type="component" value="Unassembled WGS sequence"/>
</dbReference>
<feature type="domain" description="Legume lectin" evidence="4">
    <location>
        <begin position="76"/>
        <end position="302"/>
    </location>
</feature>
<dbReference type="InterPro" id="IPR001220">
    <property type="entry name" value="Legume_lectin_dom"/>
</dbReference>
<keyword evidence="3" id="KW-0812">Transmembrane</keyword>